<evidence type="ECO:0000256" key="1">
    <source>
        <dbReference type="SAM" id="MobiDB-lite"/>
    </source>
</evidence>
<gene>
    <name evidence="2" type="ORF">PENTCL1PPCAC_10221</name>
</gene>
<reference evidence="2" key="1">
    <citation type="submission" date="2023-10" db="EMBL/GenBank/DDBJ databases">
        <title>Genome assembly of Pristionchus species.</title>
        <authorList>
            <person name="Yoshida K."/>
            <person name="Sommer R.J."/>
        </authorList>
    </citation>
    <scope>NUCLEOTIDE SEQUENCE</scope>
    <source>
        <strain evidence="2">RS0144</strain>
    </source>
</reference>
<keyword evidence="3" id="KW-1185">Reference proteome</keyword>
<name>A0AAV5SXK5_9BILA</name>
<accession>A0AAV5SXK5</accession>
<proteinExistence type="predicted"/>
<dbReference type="AlphaFoldDB" id="A0AAV5SXK5"/>
<protein>
    <submittedName>
        <fullName evidence="2">Uncharacterized protein</fullName>
    </submittedName>
</protein>
<sequence length="221" mass="25087">METAEPEDEEFSRYKRKKLWEREEKNRTNPRLIAFDTVNQLALEKNIPEVLGRTLYGKDGKALQNTSNAMTPEFLQQLLHETSSMSTKGLLMHLLNPSHLSSLSMPANEGNSPREDCAESSVNTRVVLRRRKPRSELVEETYRQSSSSGESSTDGSTSNSREAACYIHLLLLIYLFDQGDKERAKIAADTLIANLDEFDLRTTSIVLRLRESAYLSDQSTR</sequence>
<feature type="compositionally biased region" description="Low complexity" evidence="1">
    <location>
        <begin position="145"/>
        <end position="159"/>
    </location>
</feature>
<evidence type="ECO:0000313" key="3">
    <source>
        <dbReference type="Proteomes" id="UP001432027"/>
    </source>
</evidence>
<dbReference type="Proteomes" id="UP001432027">
    <property type="component" value="Unassembled WGS sequence"/>
</dbReference>
<feature type="region of interest" description="Disordered" evidence="1">
    <location>
        <begin position="102"/>
        <end position="159"/>
    </location>
</feature>
<dbReference type="EMBL" id="BTSX01000003">
    <property type="protein sequence ID" value="GMS88046.1"/>
    <property type="molecule type" value="Genomic_DNA"/>
</dbReference>
<comment type="caution">
    <text evidence="2">The sequence shown here is derived from an EMBL/GenBank/DDBJ whole genome shotgun (WGS) entry which is preliminary data.</text>
</comment>
<organism evidence="2 3">
    <name type="scientific">Pristionchus entomophagus</name>
    <dbReference type="NCBI Taxonomy" id="358040"/>
    <lineage>
        <taxon>Eukaryota</taxon>
        <taxon>Metazoa</taxon>
        <taxon>Ecdysozoa</taxon>
        <taxon>Nematoda</taxon>
        <taxon>Chromadorea</taxon>
        <taxon>Rhabditida</taxon>
        <taxon>Rhabditina</taxon>
        <taxon>Diplogasteromorpha</taxon>
        <taxon>Diplogasteroidea</taxon>
        <taxon>Neodiplogasteridae</taxon>
        <taxon>Pristionchus</taxon>
    </lineage>
</organism>
<evidence type="ECO:0000313" key="2">
    <source>
        <dbReference type="EMBL" id="GMS88046.1"/>
    </source>
</evidence>